<sequence length="181" mass="20215">MINSSLSAGGNAHIFFRNFSQGKLDEAAGGELCLSPYVRGLADGTWANRVSHLRSYVTFTTYYGASDFPVQLGVLLRFIAFLGRGPYTYRSVTNLLASIRWFNSFLAPSSTKVFEAVLVKAALKGLKEQLSRPVRQKLPFSVEHLKCYYVLDFSDVKQLACWCAMLLAFFGCFRLSNLVVN</sequence>
<name>A0AAV2QKL1_MEGNR</name>
<keyword evidence="1" id="KW-0238">DNA-binding</keyword>
<reference evidence="2 3" key="1">
    <citation type="submission" date="2024-05" db="EMBL/GenBank/DDBJ databases">
        <authorList>
            <person name="Wallberg A."/>
        </authorList>
    </citation>
    <scope>NUCLEOTIDE SEQUENCE [LARGE SCALE GENOMIC DNA]</scope>
</reference>
<comment type="caution">
    <text evidence="2">The sequence shown here is derived from an EMBL/GenBank/DDBJ whole genome shotgun (WGS) entry which is preliminary data.</text>
</comment>
<dbReference type="InterPro" id="IPR010998">
    <property type="entry name" value="Integrase_recombinase_N"/>
</dbReference>
<dbReference type="SUPFAM" id="SSF47823">
    <property type="entry name" value="lambda integrase-like, N-terminal domain"/>
    <property type="match status" value="1"/>
</dbReference>
<protein>
    <submittedName>
        <fullName evidence="2">Uncharacterized protein</fullName>
    </submittedName>
</protein>
<accession>A0AAV2QKL1</accession>
<keyword evidence="3" id="KW-1185">Reference proteome</keyword>
<dbReference type="GO" id="GO:0003677">
    <property type="term" value="F:DNA binding"/>
    <property type="evidence" value="ECO:0007669"/>
    <property type="project" value="UniProtKB-KW"/>
</dbReference>
<dbReference type="Gene3D" id="1.10.150.130">
    <property type="match status" value="1"/>
</dbReference>
<gene>
    <name evidence="2" type="ORF">MNOR_LOCUS14154</name>
</gene>
<dbReference type="EMBL" id="CAXKWB010008381">
    <property type="protein sequence ID" value="CAL4090938.1"/>
    <property type="molecule type" value="Genomic_DNA"/>
</dbReference>
<dbReference type="Proteomes" id="UP001497623">
    <property type="component" value="Unassembled WGS sequence"/>
</dbReference>
<proteinExistence type="predicted"/>
<evidence type="ECO:0000313" key="3">
    <source>
        <dbReference type="Proteomes" id="UP001497623"/>
    </source>
</evidence>
<evidence type="ECO:0000313" key="2">
    <source>
        <dbReference type="EMBL" id="CAL4090938.1"/>
    </source>
</evidence>
<evidence type="ECO:0000256" key="1">
    <source>
        <dbReference type="ARBA" id="ARBA00023125"/>
    </source>
</evidence>
<dbReference type="AlphaFoldDB" id="A0AAV2QKL1"/>
<organism evidence="2 3">
    <name type="scientific">Meganyctiphanes norvegica</name>
    <name type="common">Northern krill</name>
    <name type="synonym">Thysanopoda norvegica</name>
    <dbReference type="NCBI Taxonomy" id="48144"/>
    <lineage>
        <taxon>Eukaryota</taxon>
        <taxon>Metazoa</taxon>
        <taxon>Ecdysozoa</taxon>
        <taxon>Arthropoda</taxon>
        <taxon>Crustacea</taxon>
        <taxon>Multicrustacea</taxon>
        <taxon>Malacostraca</taxon>
        <taxon>Eumalacostraca</taxon>
        <taxon>Eucarida</taxon>
        <taxon>Euphausiacea</taxon>
        <taxon>Euphausiidae</taxon>
        <taxon>Meganyctiphanes</taxon>
    </lineage>
</organism>